<sequence length="427" mass="47088">MSPGRYKVGRSALLLALLAGPVSAAVLTVAPGGSIQAALDRAAPGDTVEVARGLYRENLRLAKPLTLRGIGRPTLSGGNRGDTIRIAAPDVRVEGFIVRDSGDDLGAQNACVYLEPGADRVTVRGNDLSYCLFGLWIEKVRDARIENNLITGKRDYASVNRGNGIQLYNTEGAAIVGNRISFVRDGIYVDVSHHALFRGNTIHDARYGTHYMNSYYNRWEGNEVYHNRGGLALMEARNQVVVNNHVWGNSDHGIMLRTLQDSVVANNVVAGNARGLFVYDAEYNTLRGNLVIGNQVGVHLSAGSVRNVVTDNDFIANREQIRYVGSRDEEWGPPRGNHWSDYLGWDRDGDGRGDVPYQANDLVDRLLWRYPAAKLLLNSPAVQSLRLIARQFPLLRAPSVLDPHPAMRPNHPGWAAWSAPRYRFTSQ</sequence>
<reference evidence="7" key="1">
    <citation type="submission" date="2017-04" db="EMBL/GenBank/DDBJ databases">
        <authorList>
            <person name="Varghese N."/>
            <person name="Submissions S."/>
        </authorList>
    </citation>
    <scope>NUCLEOTIDE SEQUENCE [LARGE SCALE GENOMIC DNA]</scope>
    <source>
        <strain evidence="7">DSM 22618</strain>
    </source>
</reference>
<dbReference type="PANTHER" id="PTHR22990">
    <property type="entry name" value="F-BOX ONLY PROTEIN"/>
    <property type="match status" value="1"/>
</dbReference>
<dbReference type="SMART" id="SM00710">
    <property type="entry name" value="PbH1"/>
    <property type="match status" value="10"/>
</dbReference>
<dbReference type="InterPro" id="IPR012334">
    <property type="entry name" value="Pectin_lyas_fold"/>
</dbReference>
<dbReference type="AlphaFoldDB" id="A0A1Y6BH74"/>
<evidence type="ECO:0000256" key="3">
    <source>
        <dbReference type="ARBA" id="ARBA00022786"/>
    </source>
</evidence>
<evidence type="ECO:0000259" key="5">
    <source>
        <dbReference type="SMART" id="SM00722"/>
    </source>
</evidence>
<evidence type="ECO:0000256" key="2">
    <source>
        <dbReference type="ARBA" id="ARBA00022737"/>
    </source>
</evidence>
<organism evidence="6 7">
    <name type="scientific">Pseudogulbenkiania subflava DSM 22618</name>
    <dbReference type="NCBI Taxonomy" id="1123014"/>
    <lineage>
        <taxon>Bacteria</taxon>
        <taxon>Pseudomonadati</taxon>
        <taxon>Pseudomonadota</taxon>
        <taxon>Betaproteobacteria</taxon>
        <taxon>Neisseriales</taxon>
        <taxon>Chromobacteriaceae</taxon>
        <taxon>Pseudogulbenkiania</taxon>
    </lineage>
</organism>
<protein>
    <submittedName>
        <fullName evidence="6">Nitrous oxidase accessory protein</fullName>
    </submittedName>
</protein>
<dbReference type="InterPro" id="IPR022441">
    <property type="entry name" value="Para_beta_helix_rpt-2"/>
</dbReference>
<keyword evidence="7" id="KW-1185">Reference proteome</keyword>
<comment type="pathway">
    <text evidence="1">Protein modification; protein ubiquitination.</text>
</comment>
<feature type="domain" description="Carbohydrate-binding/sugar hydrolysis" evidence="5">
    <location>
        <begin position="42"/>
        <end position="190"/>
    </location>
</feature>
<dbReference type="Proteomes" id="UP000192920">
    <property type="component" value="Unassembled WGS sequence"/>
</dbReference>
<dbReference type="STRING" id="1123014.SAMN02745746_00711"/>
<dbReference type="SMART" id="SM00722">
    <property type="entry name" value="CASH"/>
    <property type="match status" value="2"/>
</dbReference>
<gene>
    <name evidence="6" type="ORF">SAMN02745746_00711</name>
</gene>
<accession>A0A1Y6BH74</accession>
<evidence type="ECO:0000313" key="7">
    <source>
        <dbReference type="Proteomes" id="UP000192920"/>
    </source>
</evidence>
<dbReference type="PANTHER" id="PTHR22990:SF15">
    <property type="entry name" value="F-BOX ONLY PROTEIN 10"/>
    <property type="match status" value="1"/>
</dbReference>
<evidence type="ECO:0000256" key="1">
    <source>
        <dbReference type="ARBA" id="ARBA00004906"/>
    </source>
</evidence>
<dbReference type="InterPro" id="IPR026464">
    <property type="entry name" value="NosD_copper_fam"/>
</dbReference>
<dbReference type="Pfam" id="PF05048">
    <property type="entry name" value="NosD"/>
    <property type="match status" value="1"/>
</dbReference>
<dbReference type="RefSeq" id="WP_085275063.1">
    <property type="nucleotide sequence ID" value="NZ_FXAG01000003.1"/>
</dbReference>
<feature type="signal peptide" evidence="4">
    <location>
        <begin position="1"/>
        <end position="24"/>
    </location>
</feature>
<dbReference type="EMBL" id="FXAG01000003">
    <property type="protein sequence ID" value="SMF01294.1"/>
    <property type="molecule type" value="Genomic_DNA"/>
</dbReference>
<dbReference type="NCBIfam" id="TIGR03804">
    <property type="entry name" value="para_beta_helix"/>
    <property type="match status" value="2"/>
</dbReference>
<feature type="domain" description="Carbohydrate-binding/sugar hydrolysis" evidence="5">
    <location>
        <begin position="196"/>
        <end position="355"/>
    </location>
</feature>
<dbReference type="Gene3D" id="2.160.20.10">
    <property type="entry name" value="Single-stranded right-handed beta-helix, Pectin lyase-like"/>
    <property type="match status" value="2"/>
</dbReference>
<dbReference type="InterPro" id="IPR011050">
    <property type="entry name" value="Pectin_lyase_fold/virulence"/>
</dbReference>
<dbReference type="SUPFAM" id="SSF51126">
    <property type="entry name" value="Pectin lyase-like"/>
    <property type="match status" value="1"/>
</dbReference>
<dbReference type="NCBIfam" id="TIGR04247">
    <property type="entry name" value="NosD_copper_fam"/>
    <property type="match status" value="1"/>
</dbReference>
<evidence type="ECO:0000313" key="6">
    <source>
        <dbReference type="EMBL" id="SMF01294.1"/>
    </source>
</evidence>
<feature type="chain" id="PRO_5013323210" evidence="4">
    <location>
        <begin position="25"/>
        <end position="427"/>
    </location>
</feature>
<keyword evidence="4" id="KW-0732">Signal</keyword>
<proteinExistence type="predicted"/>
<dbReference type="InterPro" id="IPR006626">
    <property type="entry name" value="PbH1"/>
</dbReference>
<name>A0A1Y6BH74_9NEIS</name>
<keyword evidence="3" id="KW-0833">Ubl conjugation pathway</keyword>
<evidence type="ECO:0000256" key="4">
    <source>
        <dbReference type="SAM" id="SignalP"/>
    </source>
</evidence>
<dbReference type="InterPro" id="IPR006633">
    <property type="entry name" value="Carb-bd_sugar_hydrolysis-dom"/>
</dbReference>
<keyword evidence="2" id="KW-0677">Repeat</keyword>
<dbReference type="InterPro" id="IPR007742">
    <property type="entry name" value="NosD_dom"/>
</dbReference>
<dbReference type="InterPro" id="IPR051550">
    <property type="entry name" value="SCF-Subunits/Alg-Epimerases"/>
</dbReference>